<proteinExistence type="predicted"/>
<sequence length="79" mass="8410">MFDVLPTQITRLRGSGDAAACVDAAVGWGRVCAAAEAQRLSAIAEFAVTFLASDRAYRIAAERARGDARVAERNRPPGF</sequence>
<evidence type="ECO:0000313" key="1">
    <source>
        <dbReference type="EMBL" id="STZ61318.1"/>
    </source>
</evidence>
<dbReference type="RefSeq" id="WP_115280283.1">
    <property type="nucleotide sequence ID" value="NZ_AP022600.1"/>
</dbReference>
<name>A0A378TKJ0_9MYCO</name>
<organism evidence="1 2">
    <name type="scientific">Mycolicibacterium tokaiense</name>
    <dbReference type="NCBI Taxonomy" id="39695"/>
    <lineage>
        <taxon>Bacteria</taxon>
        <taxon>Bacillati</taxon>
        <taxon>Actinomycetota</taxon>
        <taxon>Actinomycetes</taxon>
        <taxon>Mycobacteriales</taxon>
        <taxon>Mycobacteriaceae</taxon>
        <taxon>Mycolicibacterium</taxon>
    </lineage>
</organism>
<reference evidence="1 2" key="1">
    <citation type="submission" date="2018-06" db="EMBL/GenBank/DDBJ databases">
        <authorList>
            <consortium name="Pathogen Informatics"/>
            <person name="Doyle S."/>
        </authorList>
    </citation>
    <scope>NUCLEOTIDE SEQUENCE [LARGE SCALE GENOMIC DNA]</scope>
    <source>
        <strain evidence="1 2">NCTC10821</strain>
    </source>
</reference>
<accession>A0A378TKJ0</accession>
<protein>
    <submittedName>
        <fullName evidence="1">Uncharacterized protein</fullName>
    </submittedName>
</protein>
<dbReference type="EMBL" id="UGQT01000001">
    <property type="protein sequence ID" value="STZ61318.1"/>
    <property type="molecule type" value="Genomic_DNA"/>
</dbReference>
<evidence type="ECO:0000313" key="2">
    <source>
        <dbReference type="Proteomes" id="UP000254978"/>
    </source>
</evidence>
<dbReference type="AlphaFoldDB" id="A0A378TKJ0"/>
<keyword evidence="2" id="KW-1185">Reference proteome</keyword>
<dbReference type="Proteomes" id="UP000254978">
    <property type="component" value="Unassembled WGS sequence"/>
</dbReference>
<gene>
    <name evidence="1" type="ORF">NCTC10821_04870</name>
</gene>